<dbReference type="InterPro" id="IPR017946">
    <property type="entry name" value="PLC-like_Pdiesterase_TIM-brl"/>
</dbReference>
<sequence length="296" mass="34165">MGHPAGDIGLFLFILTLLIRNSKWLPSFLLFCPKFINPDWMADISDKKSVAEISLPGTHNTMSFYGGLSVQCQSWSLKQQLEAGVRFLDIRARHYTNDLPIHHEAFYQHVTFRNVVQETMDFLNYHPKELVIMRLREEYCSERNTETMYDTVTRYLKLFAPRDRIWWSRRIPTVGEARGKLIILQNFDGKRLGITYGANDIMSISDDYHVATVFNIPTKWHGVQQHFEAAIVGDKRKIYLTYTSGSGGLFPLTIASHMNSNLYDLLAKMNGQKRRLGFIIMDFPSAEVIKMIIGFN</sequence>
<dbReference type="CDD" id="cd08586">
    <property type="entry name" value="PI-PLCc_BcPLC_like"/>
    <property type="match status" value="1"/>
</dbReference>
<protein>
    <recommendedName>
        <fullName evidence="1">Phosphatidylinositol-specific phospholipase C X domain-containing protein</fullName>
    </recommendedName>
</protein>
<proteinExistence type="predicted"/>
<organism evidence="2 3">
    <name type="scientific">Eptatretus burgeri</name>
    <name type="common">Inshore hagfish</name>
    <dbReference type="NCBI Taxonomy" id="7764"/>
    <lineage>
        <taxon>Eukaryota</taxon>
        <taxon>Metazoa</taxon>
        <taxon>Chordata</taxon>
        <taxon>Craniata</taxon>
        <taxon>Vertebrata</taxon>
        <taxon>Cyclostomata</taxon>
        <taxon>Myxini</taxon>
        <taxon>Myxiniformes</taxon>
        <taxon>Myxinidae</taxon>
        <taxon>Eptatretinae</taxon>
        <taxon>Eptatretus</taxon>
    </lineage>
</organism>
<reference evidence="2" key="2">
    <citation type="submission" date="2025-09" db="UniProtKB">
        <authorList>
            <consortium name="Ensembl"/>
        </authorList>
    </citation>
    <scope>IDENTIFICATION</scope>
</reference>
<dbReference type="OMA" id="YGANDIM"/>
<evidence type="ECO:0000313" key="3">
    <source>
        <dbReference type="Proteomes" id="UP000694388"/>
    </source>
</evidence>
<reference evidence="2" key="1">
    <citation type="submission" date="2025-08" db="UniProtKB">
        <authorList>
            <consortium name="Ensembl"/>
        </authorList>
    </citation>
    <scope>IDENTIFICATION</scope>
</reference>
<dbReference type="PANTHER" id="PTHR13593">
    <property type="match status" value="1"/>
</dbReference>
<dbReference type="SUPFAM" id="SSF51695">
    <property type="entry name" value="PLC-like phosphodiesterases"/>
    <property type="match status" value="1"/>
</dbReference>
<dbReference type="AlphaFoldDB" id="A0A8C4NEA7"/>
<evidence type="ECO:0000313" key="2">
    <source>
        <dbReference type="Ensembl" id="ENSEBUP00000001698.1"/>
    </source>
</evidence>
<name>A0A8C4NEA7_EPTBU</name>
<accession>A0A8C4NEA7</accession>
<dbReference type="PANTHER" id="PTHR13593:SF113">
    <property type="entry name" value="SI:DKEY-266F7.9"/>
    <property type="match status" value="1"/>
</dbReference>
<dbReference type="Pfam" id="PF00388">
    <property type="entry name" value="PI-PLC-X"/>
    <property type="match status" value="1"/>
</dbReference>
<dbReference type="Ensembl" id="ENSEBUT00000002032.1">
    <property type="protein sequence ID" value="ENSEBUP00000001698.1"/>
    <property type="gene ID" value="ENSEBUG00000001385.1"/>
</dbReference>
<dbReference type="InterPro" id="IPR051057">
    <property type="entry name" value="PI-PLC_domain"/>
</dbReference>
<keyword evidence="3" id="KW-1185">Reference proteome</keyword>
<feature type="domain" description="Phosphatidylinositol-specific phospholipase C X" evidence="1">
    <location>
        <begin position="46"/>
        <end position="186"/>
    </location>
</feature>
<dbReference type="Proteomes" id="UP000694388">
    <property type="component" value="Unplaced"/>
</dbReference>
<dbReference type="Gene3D" id="3.20.20.190">
    <property type="entry name" value="Phosphatidylinositol (PI) phosphodiesterase"/>
    <property type="match status" value="1"/>
</dbReference>
<dbReference type="PROSITE" id="PS50007">
    <property type="entry name" value="PIPLC_X_DOMAIN"/>
    <property type="match status" value="1"/>
</dbReference>
<dbReference type="InterPro" id="IPR000909">
    <property type="entry name" value="PLipase_C_PInositol-sp_X_dom"/>
</dbReference>
<dbReference type="GeneTree" id="ENSGT00390000010118"/>
<dbReference type="SMART" id="SM00148">
    <property type="entry name" value="PLCXc"/>
    <property type="match status" value="1"/>
</dbReference>
<dbReference type="GO" id="GO:0008081">
    <property type="term" value="F:phosphoric diester hydrolase activity"/>
    <property type="evidence" value="ECO:0007669"/>
    <property type="project" value="InterPro"/>
</dbReference>
<evidence type="ECO:0000259" key="1">
    <source>
        <dbReference type="SMART" id="SM00148"/>
    </source>
</evidence>
<dbReference type="GO" id="GO:0006629">
    <property type="term" value="P:lipid metabolic process"/>
    <property type="evidence" value="ECO:0007669"/>
    <property type="project" value="InterPro"/>
</dbReference>